<organism evidence="1 2">
    <name type="scientific">Corallococcus exercitus</name>
    <dbReference type="NCBI Taxonomy" id="2316736"/>
    <lineage>
        <taxon>Bacteria</taxon>
        <taxon>Pseudomonadati</taxon>
        <taxon>Myxococcota</taxon>
        <taxon>Myxococcia</taxon>
        <taxon>Myxococcales</taxon>
        <taxon>Cystobacterineae</taxon>
        <taxon>Myxococcaceae</taxon>
        <taxon>Corallococcus</taxon>
    </lineage>
</organism>
<reference evidence="1 2" key="1">
    <citation type="submission" date="2020-05" db="EMBL/GenBank/DDBJ databases">
        <authorList>
            <person name="Whitworth D."/>
        </authorList>
    </citation>
    <scope>NUCLEOTIDE SEQUENCE [LARGE SCALE GENOMIC DNA]</scope>
    <source>
        <strain evidence="1 2">CA046A</strain>
    </source>
</reference>
<comment type="caution">
    <text evidence="1">The sequence shown here is derived from an EMBL/GenBank/DDBJ whole genome shotgun (WGS) entry which is preliminary data.</text>
</comment>
<evidence type="ECO:0000313" key="1">
    <source>
        <dbReference type="EMBL" id="NOK14408.1"/>
    </source>
</evidence>
<dbReference type="Proteomes" id="UP000528460">
    <property type="component" value="Unassembled WGS sequence"/>
</dbReference>
<protein>
    <submittedName>
        <fullName evidence="1">Uncharacterized protein</fullName>
    </submittedName>
</protein>
<dbReference type="RefSeq" id="WP_171421505.1">
    <property type="nucleotide sequence ID" value="NZ_JABFJW010000466.1"/>
</dbReference>
<name>A0A7Y4NH89_9BACT</name>
<evidence type="ECO:0000313" key="2">
    <source>
        <dbReference type="Proteomes" id="UP000528460"/>
    </source>
</evidence>
<dbReference type="EMBL" id="JABFJW010000466">
    <property type="protein sequence ID" value="NOK14408.1"/>
    <property type="molecule type" value="Genomic_DNA"/>
</dbReference>
<sequence length="318" mass="33526">MKRILLFVVLFANGCATSVTLPKRGALGVGEYSEGEDVKDYELYIPQSLLGAETFAEARACAVAFNEASEEGNNCGGVEGTLRVGQLAAVGLATASAGISGLVENDAAQRHWRMAAIGSTAVLGVLTGFDLWLNCGERTWVQKTLATERLAKLNNAGRLASCGTRFSAYERVRGDAKLKLGELKQQIEGQRASLAVAGKKAELDDLDVLVEHVDKLDKALEGPKPVAEDIRQAVNGLSATAKKIKAGGKLDELNKALTAKAEEALPLVAVLCRDVAKAAGNDGRQVTAGDYMDAAHKELVECLTGRFTQFGTAPVVGP</sequence>
<proteinExistence type="predicted"/>
<gene>
    <name evidence="1" type="ORF">HNS30_35810</name>
</gene>
<accession>A0A7Y4NH89</accession>
<dbReference type="AlphaFoldDB" id="A0A7Y4NH89"/>